<evidence type="ECO:0000256" key="5">
    <source>
        <dbReference type="ARBA" id="ARBA00022547"/>
    </source>
</evidence>
<evidence type="ECO:0000256" key="7">
    <source>
        <dbReference type="ARBA" id="ARBA00022781"/>
    </source>
</evidence>
<protein>
    <recommendedName>
        <fullName evidence="3">ATP synthase subunit a</fullName>
    </recommendedName>
    <alternativeName>
        <fullName evidence="12">F-ATPase protein 6</fullName>
    </alternativeName>
</protein>
<dbReference type="HAMAP" id="MF_01393">
    <property type="entry name" value="ATP_synth_a_bact"/>
    <property type="match status" value="1"/>
</dbReference>
<dbReference type="PANTHER" id="PTHR11410:SF0">
    <property type="entry name" value="ATP SYNTHASE SUBUNIT A"/>
    <property type="match status" value="1"/>
</dbReference>
<evidence type="ECO:0000256" key="8">
    <source>
        <dbReference type="ARBA" id="ARBA00022989"/>
    </source>
</evidence>
<dbReference type="GO" id="GO:0005743">
    <property type="term" value="C:mitochondrial inner membrane"/>
    <property type="evidence" value="ECO:0007669"/>
    <property type="project" value="UniProtKB-SubCell"/>
</dbReference>
<name>A0A4P9ZMF3_9FUNG</name>
<evidence type="ECO:0000256" key="11">
    <source>
        <dbReference type="ARBA" id="ARBA00023310"/>
    </source>
</evidence>
<evidence type="ECO:0000256" key="2">
    <source>
        <dbReference type="ARBA" id="ARBA00006810"/>
    </source>
</evidence>
<dbReference type="InterPro" id="IPR000568">
    <property type="entry name" value="ATP_synth_F0_asu"/>
</dbReference>
<keyword evidence="11" id="KW-0066">ATP synthesis</keyword>
<dbReference type="Pfam" id="PF00119">
    <property type="entry name" value="ATP-synt_A"/>
    <property type="match status" value="2"/>
</dbReference>
<dbReference type="STRING" id="215637.A0A4P9ZMF3"/>
<dbReference type="GO" id="GO:0045259">
    <property type="term" value="C:proton-transporting ATP synthase complex"/>
    <property type="evidence" value="ECO:0007669"/>
    <property type="project" value="UniProtKB-KW"/>
</dbReference>
<evidence type="ECO:0000256" key="9">
    <source>
        <dbReference type="ARBA" id="ARBA00023065"/>
    </source>
</evidence>
<dbReference type="PANTHER" id="PTHR11410">
    <property type="entry name" value="ATP SYNTHASE SUBUNIT A"/>
    <property type="match status" value="1"/>
</dbReference>
<reference evidence="15" key="1">
    <citation type="journal article" date="2018" name="Nat. Microbiol.">
        <title>Leveraging single-cell genomics to expand the fungal tree of life.</title>
        <authorList>
            <person name="Ahrendt S.R."/>
            <person name="Quandt C.A."/>
            <person name="Ciobanu D."/>
            <person name="Clum A."/>
            <person name="Salamov A."/>
            <person name="Andreopoulos B."/>
            <person name="Cheng J.F."/>
            <person name="Woyke T."/>
            <person name="Pelin A."/>
            <person name="Henrissat B."/>
            <person name="Reynolds N.K."/>
            <person name="Benny G.L."/>
            <person name="Smith M.E."/>
            <person name="James T.Y."/>
            <person name="Grigoriev I.V."/>
        </authorList>
    </citation>
    <scope>NUCLEOTIDE SEQUENCE [LARGE SCALE GENOMIC DNA]</scope>
    <source>
        <strain evidence="15">RSA 468</strain>
    </source>
</reference>
<dbReference type="GO" id="GO:0046933">
    <property type="term" value="F:proton-transporting ATP synthase activity, rotational mechanism"/>
    <property type="evidence" value="ECO:0007669"/>
    <property type="project" value="TreeGrafter"/>
</dbReference>
<evidence type="ECO:0000256" key="1">
    <source>
        <dbReference type="ARBA" id="ARBA00004448"/>
    </source>
</evidence>
<feature type="transmembrane region" description="Helical" evidence="13">
    <location>
        <begin position="35"/>
        <end position="54"/>
    </location>
</feature>
<evidence type="ECO:0000313" key="14">
    <source>
        <dbReference type="EMBL" id="RKP34383.1"/>
    </source>
</evidence>
<keyword evidence="7" id="KW-0375">Hydrogen ion transport</keyword>
<dbReference type="Proteomes" id="UP000268162">
    <property type="component" value="Unassembled WGS sequence"/>
</dbReference>
<gene>
    <name evidence="14" type="ORF">BJ085DRAFT_14985</name>
</gene>
<dbReference type="PRINTS" id="PR00123">
    <property type="entry name" value="ATPASEA"/>
</dbReference>
<comment type="subcellular location">
    <subcellularLocation>
        <location evidence="1">Mitochondrion inner membrane</location>
        <topology evidence="1">Multi-pass membrane protein</topology>
    </subcellularLocation>
</comment>
<comment type="similarity">
    <text evidence="2">Belongs to the ATPase A chain family.</text>
</comment>
<evidence type="ECO:0000256" key="13">
    <source>
        <dbReference type="SAM" id="Phobius"/>
    </source>
</evidence>
<dbReference type="CDD" id="cd00310">
    <property type="entry name" value="ATP-synt_Fo_a_6"/>
    <property type="match status" value="1"/>
</dbReference>
<keyword evidence="5" id="KW-0138">CF(0)</keyword>
<dbReference type="SUPFAM" id="SSF81336">
    <property type="entry name" value="F1F0 ATP synthase subunit A"/>
    <property type="match status" value="1"/>
</dbReference>
<keyword evidence="10 13" id="KW-0472">Membrane</keyword>
<feature type="transmembrane region" description="Helical" evidence="13">
    <location>
        <begin position="174"/>
        <end position="193"/>
    </location>
</feature>
<evidence type="ECO:0000313" key="15">
    <source>
        <dbReference type="Proteomes" id="UP000268162"/>
    </source>
</evidence>
<accession>A0A4P9ZMF3</accession>
<evidence type="ECO:0000256" key="6">
    <source>
        <dbReference type="ARBA" id="ARBA00022692"/>
    </source>
</evidence>
<feature type="transmembrane region" description="Helical" evidence="13">
    <location>
        <begin position="205"/>
        <end position="225"/>
    </location>
</feature>
<organism evidence="14 15">
    <name type="scientific">Dimargaris cristalligena</name>
    <dbReference type="NCBI Taxonomy" id="215637"/>
    <lineage>
        <taxon>Eukaryota</taxon>
        <taxon>Fungi</taxon>
        <taxon>Fungi incertae sedis</taxon>
        <taxon>Zoopagomycota</taxon>
        <taxon>Kickxellomycotina</taxon>
        <taxon>Dimargaritomycetes</taxon>
        <taxon>Dimargaritales</taxon>
        <taxon>Dimargaritaceae</taxon>
        <taxon>Dimargaris</taxon>
    </lineage>
</organism>
<keyword evidence="6 13" id="KW-0812">Transmembrane</keyword>
<keyword evidence="8 13" id="KW-1133">Transmembrane helix</keyword>
<dbReference type="Gene3D" id="1.20.120.220">
    <property type="entry name" value="ATP synthase, F0 complex, subunit A"/>
    <property type="match status" value="1"/>
</dbReference>
<feature type="transmembrane region" description="Helical" evidence="13">
    <location>
        <begin position="93"/>
        <end position="114"/>
    </location>
</feature>
<keyword evidence="4" id="KW-0813">Transport</keyword>
<dbReference type="NCBIfam" id="TIGR01131">
    <property type="entry name" value="ATP_synt_6_or_A"/>
    <property type="match status" value="1"/>
</dbReference>
<feature type="transmembrane region" description="Helical" evidence="13">
    <location>
        <begin position="237"/>
        <end position="270"/>
    </location>
</feature>
<keyword evidence="9" id="KW-0406">Ion transport</keyword>
<dbReference type="EMBL" id="ML003227">
    <property type="protein sequence ID" value="RKP34383.1"/>
    <property type="molecule type" value="Genomic_DNA"/>
</dbReference>
<dbReference type="AlphaFoldDB" id="A0A4P9ZMF3"/>
<dbReference type="InterPro" id="IPR045083">
    <property type="entry name" value="ATP_synth_F0_asu_bact/mt"/>
</dbReference>
<feature type="transmembrane region" description="Helical" evidence="13">
    <location>
        <begin position="120"/>
        <end position="137"/>
    </location>
</feature>
<evidence type="ECO:0000256" key="4">
    <source>
        <dbReference type="ARBA" id="ARBA00022448"/>
    </source>
</evidence>
<proteinExistence type="inferred from homology"/>
<evidence type="ECO:0000256" key="10">
    <source>
        <dbReference type="ARBA" id="ARBA00023136"/>
    </source>
</evidence>
<dbReference type="InterPro" id="IPR035908">
    <property type="entry name" value="F0_ATP_A_sf"/>
</dbReference>
<feature type="transmembrane region" description="Helical" evidence="13">
    <location>
        <begin position="149"/>
        <end position="168"/>
    </location>
</feature>
<sequence>MQIITIKNPLEQFEILDLFSISTSLLGYRFVLTNLGLYIIIITVLSCCISIWITSENNKLLLHSYGSLIQESIYATILQMVKNQIGSSNEKYLPLIFTLFIFILFNNLTGMIPYSFTPTSHLEFLLILFITPILRNYSNNSSVDNNNIYSINLSIAVFIGVTIIGLKIHKLTFFSLFIPTGTPLGLIPLLVAIETISYTARAISLGLRLGCNIIAVQLNLYRILSGFIYKFMVKSPIFFIISLIPMLLFTAIIGLELAVAFIQAIVFVILTSSYIRDSIYLH</sequence>
<evidence type="ECO:0000256" key="12">
    <source>
        <dbReference type="ARBA" id="ARBA00032954"/>
    </source>
</evidence>
<keyword evidence="15" id="KW-1185">Reference proteome</keyword>
<evidence type="ECO:0000256" key="3">
    <source>
        <dbReference type="ARBA" id="ARBA00021312"/>
    </source>
</evidence>